<dbReference type="EMBL" id="LSBJ02000007">
    <property type="protein sequence ID" value="OAQ62116.1"/>
    <property type="molecule type" value="Genomic_DNA"/>
</dbReference>
<evidence type="ECO:0000256" key="1">
    <source>
        <dbReference type="SAM" id="MobiDB-lite"/>
    </source>
</evidence>
<accession>A0A179F9I4</accession>
<evidence type="ECO:0000313" key="2">
    <source>
        <dbReference type="EMBL" id="OAQ62116.1"/>
    </source>
</evidence>
<proteinExistence type="predicted"/>
<dbReference type="RefSeq" id="XP_018139820.1">
    <property type="nucleotide sequence ID" value="XM_018286112.1"/>
</dbReference>
<feature type="region of interest" description="Disordered" evidence="1">
    <location>
        <begin position="1"/>
        <end position="171"/>
    </location>
</feature>
<name>A0A179F9I4_METCM</name>
<organism evidence="2 3">
    <name type="scientific">Pochonia chlamydosporia 170</name>
    <dbReference type="NCBI Taxonomy" id="1380566"/>
    <lineage>
        <taxon>Eukaryota</taxon>
        <taxon>Fungi</taxon>
        <taxon>Dikarya</taxon>
        <taxon>Ascomycota</taxon>
        <taxon>Pezizomycotina</taxon>
        <taxon>Sordariomycetes</taxon>
        <taxon>Hypocreomycetidae</taxon>
        <taxon>Hypocreales</taxon>
        <taxon>Clavicipitaceae</taxon>
        <taxon>Pochonia</taxon>
    </lineage>
</organism>
<protein>
    <submittedName>
        <fullName evidence="2">Uncharacterized protein</fullName>
    </submittedName>
</protein>
<comment type="caution">
    <text evidence="2">The sequence shown here is derived from an EMBL/GenBank/DDBJ whole genome shotgun (WGS) entry which is preliminary data.</text>
</comment>
<dbReference type="GeneID" id="28850106"/>
<dbReference type="AlphaFoldDB" id="A0A179F9I4"/>
<feature type="compositionally biased region" description="Polar residues" evidence="1">
    <location>
        <begin position="137"/>
        <end position="167"/>
    </location>
</feature>
<dbReference type="Proteomes" id="UP000078397">
    <property type="component" value="Unassembled WGS sequence"/>
</dbReference>
<evidence type="ECO:0000313" key="3">
    <source>
        <dbReference type="Proteomes" id="UP000078397"/>
    </source>
</evidence>
<feature type="compositionally biased region" description="Polar residues" evidence="1">
    <location>
        <begin position="33"/>
        <end position="46"/>
    </location>
</feature>
<feature type="compositionally biased region" description="Polar residues" evidence="1">
    <location>
        <begin position="92"/>
        <end position="103"/>
    </location>
</feature>
<keyword evidence="3" id="KW-1185">Reference proteome</keyword>
<dbReference type="KEGG" id="pchm:VFPPC_07212"/>
<dbReference type="OrthoDB" id="5389296at2759"/>
<sequence length="315" mass="34182">MNPPPPTTPTPRRFLLPKRPPTQSPAPQASQQFHSTPRFGSSSVPRPTQRRAHEIEDVEEDGDESLDDSVAGDAESRSGRLQDTIEIESDVLTAQDTEHLSQSSHEEDDIGLIPDSESSQLSPDRREVKRRRVSISPARSSSLDAAETTPTNVRASTPENQTSSQAENEAIPQQEPIFRPAPRFKPAETVAPPILPEAFSPQRRGAKYLPGGMASQLQGWLSEVKGWEGPPDEDSALRVTVEDVSPGARMYLVRGAVGESDASKGYILAGEGKLTGLGRRAVVRVGSLVVIEEPVWEVTLLGEVWTVGCNWSVVG</sequence>
<feature type="compositionally biased region" description="Acidic residues" evidence="1">
    <location>
        <begin position="56"/>
        <end position="67"/>
    </location>
</feature>
<gene>
    <name evidence="2" type="ORF">VFPPC_07212</name>
</gene>
<reference evidence="2 3" key="1">
    <citation type="journal article" date="2016" name="PLoS Pathog.">
        <title>Biosynthesis of antibiotic leucinostatins in bio-control fungus Purpureocillium lilacinum and their inhibition on phytophthora revealed by genome mining.</title>
        <authorList>
            <person name="Wang G."/>
            <person name="Liu Z."/>
            <person name="Lin R."/>
            <person name="Li E."/>
            <person name="Mao Z."/>
            <person name="Ling J."/>
            <person name="Yang Y."/>
            <person name="Yin W.B."/>
            <person name="Xie B."/>
        </authorList>
    </citation>
    <scope>NUCLEOTIDE SEQUENCE [LARGE SCALE GENOMIC DNA]</scope>
    <source>
        <strain evidence="2">170</strain>
    </source>
</reference>